<evidence type="ECO:0000313" key="4">
    <source>
        <dbReference type="Proteomes" id="UP000239047"/>
    </source>
</evidence>
<evidence type="ECO:0000313" key="3">
    <source>
        <dbReference type="EMBL" id="PPA71600.1"/>
    </source>
</evidence>
<protein>
    <recommendedName>
        <fullName evidence="5">YusW-like protein</fullName>
    </recommendedName>
</protein>
<proteinExistence type="predicted"/>
<name>A0A2S5GEZ6_9BACL</name>
<keyword evidence="4" id="KW-1185">Reference proteome</keyword>
<dbReference type="EMBL" id="PREZ01000002">
    <property type="protein sequence ID" value="PPA71600.1"/>
    <property type="molecule type" value="Genomic_DNA"/>
</dbReference>
<feature type="compositionally biased region" description="Polar residues" evidence="1">
    <location>
        <begin position="43"/>
        <end position="53"/>
    </location>
</feature>
<feature type="chain" id="PRO_5038414164" description="YusW-like protein" evidence="2">
    <location>
        <begin position="20"/>
        <end position="160"/>
    </location>
</feature>
<accession>A0A2S5GEZ6</accession>
<dbReference type="RefSeq" id="WP_104057089.1">
    <property type="nucleotide sequence ID" value="NZ_PREZ01000002.1"/>
</dbReference>
<comment type="caution">
    <text evidence="3">The sequence shown here is derived from an EMBL/GenBank/DDBJ whole genome shotgun (WGS) entry which is preliminary data.</text>
</comment>
<dbReference type="PROSITE" id="PS51257">
    <property type="entry name" value="PROKAR_LIPOPROTEIN"/>
    <property type="match status" value="1"/>
</dbReference>
<dbReference type="InterPro" id="IPR025623">
    <property type="entry name" value="YusW"/>
</dbReference>
<reference evidence="3 4" key="1">
    <citation type="submission" date="2018-02" db="EMBL/GenBank/DDBJ databases">
        <title>Jeotgalibacillus proteolyticum sp. nov. a protease producing bacterium isolated from ocean sediments of Laizhou Bay.</title>
        <authorList>
            <person name="Li Y."/>
        </authorList>
    </citation>
    <scope>NUCLEOTIDE SEQUENCE [LARGE SCALE GENOMIC DNA]</scope>
    <source>
        <strain evidence="3 4">22-7</strain>
    </source>
</reference>
<dbReference type="OrthoDB" id="2452750at2"/>
<gene>
    <name evidence="3" type="ORF">C4B60_05960</name>
</gene>
<evidence type="ECO:0000256" key="2">
    <source>
        <dbReference type="SAM" id="SignalP"/>
    </source>
</evidence>
<organism evidence="3 4">
    <name type="scientific">Jeotgalibacillus proteolyticus</name>
    <dbReference type="NCBI Taxonomy" id="2082395"/>
    <lineage>
        <taxon>Bacteria</taxon>
        <taxon>Bacillati</taxon>
        <taxon>Bacillota</taxon>
        <taxon>Bacilli</taxon>
        <taxon>Bacillales</taxon>
        <taxon>Caryophanaceae</taxon>
        <taxon>Jeotgalibacillus</taxon>
    </lineage>
</organism>
<sequence>MKKFLLPFTLAGAVAVAAACSDDETVENPESAPSIEENEEAQTNDTGDNPEAESTTISFREFEFDADYEGNDNDFEVSYDSEGNIEASYEDQRNQMLLSGDDAYQEIEPILSGFDFTADTPDDEVFQAVIDGFEIEEGYQSLEIDITFEDGTEKEYEQKP</sequence>
<feature type="signal peptide" evidence="2">
    <location>
        <begin position="1"/>
        <end position="19"/>
    </location>
</feature>
<dbReference type="Pfam" id="PF14039">
    <property type="entry name" value="YusW"/>
    <property type="match status" value="1"/>
</dbReference>
<evidence type="ECO:0000256" key="1">
    <source>
        <dbReference type="SAM" id="MobiDB-lite"/>
    </source>
</evidence>
<dbReference type="Proteomes" id="UP000239047">
    <property type="component" value="Unassembled WGS sequence"/>
</dbReference>
<dbReference type="AlphaFoldDB" id="A0A2S5GEZ6"/>
<evidence type="ECO:0008006" key="5">
    <source>
        <dbReference type="Google" id="ProtNLM"/>
    </source>
</evidence>
<keyword evidence="2" id="KW-0732">Signal</keyword>
<feature type="region of interest" description="Disordered" evidence="1">
    <location>
        <begin position="21"/>
        <end position="53"/>
    </location>
</feature>